<dbReference type="OrthoDB" id="9775084at2"/>
<reference evidence="6 7" key="1">
    <citation type="submission" date="2016-10" db="EMBL/GenBank/DDBJ databases">
        <authorList>
            <person name="de Groot N.N."/>
        </authorList>
    </citation>
    <scope>NUCLEOTIDE SEQUENCE [LARGE SCALE GENOMIC DNA]</scope>
    <source>
        <strain evidence="6 7">DSM 12130</strain>
    </source>
</reference>
<evidence type="ECO:0000256" key="3">
    <source>
        <dbReference type="ARBA" id="ARBA00023002"/>
    </source>
</evidence>
<keyword evidence="2" id="KW-0479">Metal-binding</keyword>
<evidence type="ECO:0000313" key="6">
    <source>
        <dbReference type="EMBL" id="SDP72524.1"/>
    </source>
</evidence>
<dbReference type="STRING" id="91360.SAMN05660330_03838"/>
<dbReference type="CDD" id="cd00207">
    <property type="entry name" value="fer2"/>
    <property type="match status" value="1"/>
</dbReference>
<dbReference type="InterPro" id="IPR006058">
    <property type="entry name" value="2Fe2S_fd_BS"/>
</dbReference>
<dbReference type="InterPro" id="IPR016208">
    <property type="entry name" value="Ald_Oxase/xanthine_DH-like"/>
</dbReference>
<dbReference type="SUPFAM" id="SSF47741">
    <property type="entry name" value="CO dehydrogenase ISP C-domain like"/>
    <property type="match status" value="1"/>
</dbReference>
<dbReference type="GO" id="GO:0051537">
    <property type="term" value="F:2 iron, 2 sulfur cluster binding"/>
    <property type="evidence" value="ECO:0007669"/>
    <property type="project" value="InterPro"/>
</dbReference>
<dbReference type="SMART" id="SM01008">
    <property type="entry name" value="Ald_Xan_dh_C"/>
    <property type="match status" value="1"/>
</dbReference>
<dbReference type="PANTHER" id="PTHR11908:SF157">
    <property type="entry name" value="XANTHINE DEHYDROGENASE SUBUNIT D-RELATED"/>
    <property type="match status" value="1"/>
</dbReference>
<protein>
    <submittedName>
        <fullName evidence="6">Xanthine dehydrogenase, molybdenum binding subunit apoprotein</fullName>
    </submittedName>
</protein>
<dbReference type="SUPFAM" id="SSF54665">
    <property type="entry name" value="CO dehydrogenase molybdoprotein N-domain-like"/>
    <property type="match status" value="1"/>
</dbReference>
<dbReference type="InterPro" id="IPR036884">
    <property type="entry name" value="2Fe-2S-bd_dom_sf"/>
</dbReference>
<dbReference type="Pfam" id="PF20256">
    <property type="entry name" value="MoCoBD_2"/>
    <property type="match status" value="1"/>
</dbReference>
<accession>A0A1H0V2D0</accession>
<dbReference type="PANTHER" id="PTHR11908">
    <property type="entry name" value="XANTHINE DEHYDROGENASE"/>
    <property type="match status" value="1"/>
</dbReference>
<dbReference type="InterPro" id="IPR008274">
    <property type="entry name" value="AldOxase/xan_DH_MoCoBD1"/>
</dbReference>
<evidence type="ECO:0000256" key="2">
    <source>
        <dbReference type="ARBA" id="ARBA00022723"/>
    </source>
</evidence>
<dbReference type="SUPFAM" id="SSF56003">
    <property type="entry name" value="Molybdenum cofactor-binding domain"/>
    <property type="match status" value="1"/>
</dbReference>
<dbReference type="Pfam" id="PF01315">
    <property type="entry name" value="Ald_Xan_dh_C"/>
    <property type="match status" value="1"/>
</dbReference>
<dbReference type="InterPro" id="IPR001041">
    <property type="entry name" value="2Fe-2S_ferredoxin-type"/>
</dbReference>
<dbReference type="Gene3D" id="3.90.1170.50">
    <property type="entry name" value="Aldehyde oxidase/xanthine dehydrogenase, a/b hammerhead"/>
    <property type="match status" value="1"/>
</dbReference>
<dbReference type="SUPFAM" id="SSF54292">
    <property type="entry name" value="2Fe-2S ferredoxin-like"/>
    <property type="match status" value="1"/>
</dbReference>
<dbReference type="FunFam" id="3.90.1170.50:FF:000001">
    <property type="entry name" value="Aldehyde oxidase 1"/>
    <property type="match status" value="1"/>
</dbReference>
<dbReference type="InterPro" id="IPR012675">
    <property type="entry name" value="Beta-grasp_dom_sf"/>
</dbReference>
<dbReference type="Pfam" id="PF02738">
    <property type="entry name" value="MoCoBD_1"/>
    <property type="match status" value="1"/>
</dbReference>
<dbReference type="Gene3D" id="1.10.150.120">
    <property type="entry name" value="[2Fe-2S]-binding domain"/>
    <property type="match status" value="1"/>
</dbReference>
<keyword evidence="7" id="KW-1185">Reference proteome</keyword>
<comment type="similarity">
    <text evidence="1">Belongs to the xanthine dehydrogenase family.</text>
</comment>
<dbReference type="Pfam" id="PF00111">
    <property type="entry name" value="Fer2"/>
    <property type="match status" value="1"/>
</dbReference>
<dbReference type="GO" id="GO:0016491">
    <property type="term" value="F:oxidoreductase activity"/>
    <property type="evidence" value="ECO:0007669"/>
    <property type="project" value="UniProtKB-KW"/>
</dbReference>
<keyword evidence="3" id="KW-0560">Oxidoreductase</keyword>
<name>A0A1H0V2D0_9BACT</name>
<dbReference type="EMBL" id="FNJI01000039">
    <property type="protein sequence ID" value="SDP72524.1"/>
    <property type="molecule type" value="Genomic_DNA"/>
</dbReference>
<keyword evidence="4" id="KW-0408">Iron</keyword>
<dbReference type="RefSeq" id="WP_092225751.1">
    <property type="nucleotide sequence ID" value="NZ_FNJI01000039.1"/>
</dbReference>
<evidence type="ECO:0000256" key="1">
    <source>
        <dbReference type="ARBA" id="ARBA00006849"/>
    </source>
</evidence>
<organism evidence="6 7">
    <name type="scientific">Desulforhopalus singaporensis</name>
    <dbReference type="NCBI Taxonomy" id="91360"/>
    <lineage>
        <taxon>Bacteria</taxon>
        <taxon>Pseudomonadati</taxon>
        <taxon>Thermodesulfobacteriota</taxon>
        <taxon>Desulfobulbia</taxon>
        <taxon>Desulfobulbales</taxon>
        <taxon>Desulfocapsaceae</taxon>
        <taxon>Desulforhopalus</taxon>
    </lineage>
</organism>
<dbReference type="Gene3D" id="3.10.20.30">
    <property type="match status" value="1"/>
</dbReference>
<dbReference type="InterPro" id="IPR036856">
    <property type="entry name" value="Ald_Oxase/Xan_DH_a/b_sf"/>
</dbReference>
<dbReference type="InterPro" id="IPR036010">
    <property type="entry name" value="2Fe-2S_ferredoxin-like_sf"/>
</dbReference>
<dbReference type="Pfam" id="PF01799">
    <property type="entry name" value="Fer2_2"/>
    <property type="match status" value="1"/>
</dbReference>
<dbReference type="GO" id="GO:0005506">
    <property type="term" value="F:iron ion binding"/>
    <property type="evidence" value="ECO:0007669"/>
    <property type="project" value="InterPro"/>
</dbReference>
<evidence type="ECO:0000256" key="4">
    <source>
        <dbReference type="ARBA" id="ARBA00023004"/>
    </source>
</evidence>
<dbReference type="Gene3D" id="3.30.365.10">
    <property type="entry name" value="Aldehyde oxidase/xanthine dehydrogenase, molybdopterin binding domain"/>
    <property type="match status" value="4"/>
</dbReference>
<dbReference type="InterPro" id="IPR046867">
    <property type="entry name" value="AldOxase/xan_DH_MoCoBD2"/>
</dbReference>
<evidence type="ECO:0000259" key="5">
    <source>
        <dbReference type="PROSITE" id="PS51085"/>
    </source>
</evidence>
<feature type="domain" description="2Fe-2S ferredoxin-type" evidence="5">
    <location>
        <begin position="2"/>
        <end position="78"/>
    </location>
</feature>
<dbReference type="InterPro" id="IPR000674">
    <property type="entry name" value="Ald_Oxase/Xan_DH_a/b"/>
</dbReference>
<dbReference type="Proteomes" id="UP000199073">
    <property type="component" value="Unassembled WGS sequence"/>
</dbReference>
<dbReference type="AlphaFoldDB" id="A0A1H0V2D0"/>
<dbReference type="PROSITE" id="PS00197">
    <property type="entry name" value="2FE2S_FER_1"/>
    <property type="match status" value="1"/>
</dbReference>
<sequence length="899" mass="98115">MESVNITINGQDIDARFEKGTTLLQYLRNTACLKGAKESCGTGHCGACTVIIDGEAKRSCVTRMERLQRASITTIEGLISEGQVHPIQKAFLDVGAVQCGFCTPGMIIATKALLDKNPTPSRQEIMEGLKKNYCRCTGYVKIIEAVEMAAKWLSGNADAGVLKPMEETTIVIGETGADMVAPRGIAMGKALWDMDGIDKANGSLKYTDDYEMPSMLHGAVVWSQRAHAKILSIDYSAALEMPGVVSVIDHQHVPGTNGIGLLTPDFPVFAKNEVNMIADCIALVVADTAVHARAAAKKVVVEYEDLPAIFDMEVAKEQESLFGHIFYDTGKVDELKKSDNLLVLNNVYDIPRQEHACMETESTFAYMEEGKLILYATTQSPYELREMISGVMNMPENDIQIIAPPLGGAFGKKCDPYMEGAASVAAFALNRPVKITLNRKESIFLTTKRHPYKIDYEIGLKPDGQIQYIDARFLSDGGAYMTLSPAVLEQSMIFSCGPYRIPGARVDGYSLKTNNVLCGAFRGFGINQAAIAIEVALDMAAEKLGLDPFEIRLRNALKQGDITFTGQCVDYSVGIIDTVKICRSALRKEFAEYKKQYPVGDKVLGWGMASGFKNVGVGKGVVDDGGAIFTKKADASIELRVSGVDMGQGFRTAMRQLAAEALGEDIDNIHLVNGDTELTLRHGQAVSERQTLNSGHAVVEAAKLLLKEMEENPWYPGEERSAQFEYVAPKTYALHDEKGRREAGDKYRNYPSYAYTTQAAIIEVDKKSGEVKVLKVVAVHDVGRVINPNIIEGQIEGSCSMGIGWALTEIFEVEQGMPKQQIYSKLGLPTIDETPLYNITLVENPEPEGPFGAKGISEVATVPMTPAVMNAVYNATGLRFMTLPITKEMIVEGLKDKNV</sequence>
<gene>
    <name evidence="6" type="ORF">SAMN05660330_03838</name>
</gene>
<dbReference type="InterPro" id="IPR037165">
    <property type="entry name" value="AldOxase/xan_DH_Mopterin-bd_sf"/>
</dbReference>
<proteinExistence type="inferred from homology"/>
<dbReference type="PROSITE" id="PS51085">
    <property type="entry name" value="2FE2S_FER_2"/>
    <property type="match status" value="1"/>
</dbReference>
<evidence type="ECO:0000313" key="7">
    <source>
        <dbReference type="Proteomes" id="UP000199073"/>
    </source>
</evidence>
<dbReference type="InterPro" id="IPR002888">
    <property type="entry name" value="2Fe-2S-bd"/>
</dbReference>